<evidence type="ECO:0000256" key="1">
    <source>
        <dbReference type="ARBA" id="ARBA00004651"/>
    </source>
</evidence>
<evidence type="ECO:0000313" key="7">
    <source>
        <dbReference type="Proteomes" id="UP000053923"/>
    </source>
</evidence>
<dbReference type="GO" id="GO:0005886">
    <property type="term" value="C:plasma membrane"/>
    <property type="evidence" value="ECO:0007669"/>
    <property type="project" value="UniProtKB-SubCell"/>
</dbReference>
<keyword evidence="7" id="KW-1185">Reference proteome</keyword>
<evidence type="ECO:0000256" key="2">
    <source>
        <dbReference type="ARBA" id="ARBA00022475"/>
    </source>
</evidence>
<dbReference type="InterPro" id="IPR036259">
    <property type="entry name" value="MFS_trans_sf"/>
</dbReference>
<evidence type="ECO:0000256" key="4">
    <source>
        <dbReference type="ARBA" id="ARBA00022989"/>
    </source>
</evidence>
<comment type="caution">
    <text evidence="6">The sequence shown here is derived from an EMBL/GenBank/DDBJ whole genome shotgun (WGS) entry which is preliminary data.</text>
</comment>
<keyword evidence="5" id="KW-0472">Membrane</keyword>
<dbReference type="RefSeq" id="WP_062704852.1">
    <property type="nucleotide sequence ID" value="NZ_LLZG01000231.1"/>
</dbReference>
<gene>
    <name evidence="6" type="ORF">ADL12_23630</name>
</gene>
<name>A0A117MRQ2_9ACTN</name>
<evidence type="ECO:0000256" key="5">
    <source>
        <dbReference type="ARBA" id="ARBA00023136"/>
    </source>
</evidence>
<dbReference type="Proteomes" id="UP000053923">
    <property type="component" value="Unassembled WGS sequence"/>
</dbReference>
<comment type="subcellular location">
    <subcellularLocation>
        <location evidence="1">Cell membrane</location>
        <topology evidence="1">Multi-pass membrane protein</topology>
    </subcellularLocation>
</comment>
<dbReference type="SUPFAM" id="SSF103473">
    <property type="entry name" value="MFS general substrate transporter"/>
    <property type="match status" value="1"/>
</dbReference>
<protein>
    <submittedName>
        <fullName evidence="6">Uncharacterized protein</fullName>
    </submittedName>
</protein>
<dbReference type="AlphaFoldDB" id="A0A117MRQ2"/>
<evidence type="ECO:0000313" key="6">
    <source>
        <dbReference type="EMBL" id="KUL32182.1"/>
    </source>
</evidence>
<reference evidence="7" key="1">
    <citation type="submission" date="2015-10" db="EMBL/GenBank/DDBJ databases">
        <authorList>
            <person name="Ju K.-S."/>
            <person name="Doroghazi J.R."/>
            <person name="Metcalf W.W."/>
        </authorList>
    </citation>
    <scope>NUCLEOTIDE SEQUENCE [LARGE SCALE GENOMIC DNA]</scope>
    <source>
        <strain evidence="7">NRRL 3151</strain>
    </source>
</reference>
<dbReference type="PANTHER" id="PTHR23513:SF6">
    <property type="entry name" value="MAJOR FACILITATOR SUPERFAMILY ASSOCIATED DOMAIN-CONTAINING PROTEIN"/>
    <property type="match status" value="1"/>
</dbReference>
<organism evidence="6 7">
    <name type="scientific">Streptomyces regalis</name>
    <dbReference type="NCBI Taxonomy" id="68262"/>
    <lineage>
        <taxon>Bacteria</taxon>
        <taxon>Bacillati</taxon>
        <taxon>Actinomycetota</taxon>
        <taxon>Actinomycetes</taxon>
        <taxon>Kitasatosporales</taxon>
        <taxon>Streptomycetaceae</taxon>
        <taxon>Streptomyces</taxon>
    </lineage>
</organism>
<sequence>MSLRQTIPPREFLGSVTASYRLVALGPSPLGALIGGALADALGAKDALLLIGASLTASALPLLASPIKRVRRVENADDDLRAFIAVGRLPAPLEEREG</sequence>
<keyword evidence="3" id="KW-0812">Transmembrane</keyword>
<accession>A0A117MRQ2</accession>
<dbReference type="PANTHER" id="PTHR23513">
    <property type="entry name" value="INTEGRAL MEMBRANE EFFLUX PROTEIN-RELATED"/>
    <property type="match status" value="1"/>
</dbReference>
<proteinExistence type="predicted"/>
<keyword evidence="2" id="KW-1003">Cell membrane</keyword>
<evidence type="ECO:0000256" key="3">
    <source>
        <dbReference type="ARBA" id="ARBA00022692"/>
    </source>
</evidence>
<dbReference type="EMBL" id="LLZG01000231">
    <property type="protein sequence ID" value="KUL32182.1"/>
    <property type="molecule type" value="Genomic_DNA"/>
</dbReference>
<keyword evidence="4" id="KW-1133">Transmembrane helix</keyword>